<feature type="compositionally biased region" description="Basic and acidic residues" evidence="5">
    <location>
        <begin position="203"/>
        <end position="228"/>
    </location>
</feature>
<comment type="subcellular location">
    <subcellularLocation>
        <location evidence="1">Membrane</location>
        <topology evidence="1">Multi-pass membrane protein</topology>
    </subcellularLocation>
</comment>
<feature type="transmembrane region" description="Helical" evidence="6">
    <location>
        <begin position="74"/>
        <end position="100"/>
    </location>
</feature>
<dbReference type="PANTHER" id="PTHR12489:SF1">
    <property type="entry name" value="LP10272P"/>
    <property type="match status" value="1"/>
</dbReference>
<keyword evidence="4 6" id="KW-0472">Membrane</keyword>
<dbReference type="EMBL" id="JAUCMV010000005">
    <property type="protein sequence ID" value="KAK0399209.1"/>
    <property type="molecule type" value="Genomic_DNA"/>
</dbReference>
<evidence type="ECO:0000256" key="3">
    <source>
        <dbReference type="ARBA" id="ARBA00022989"/>
    </source>
</evidence>
<evidence type="ECO:0000313" key="7">
    <source>
        <dbReference type="EMBL" id="KAK0399209.1"/>
    </source>
</evidence>
<feature type="transmembrane region" description="Helical" evidence="6">
    <location>
        <begin position="157"/>
        <end position="180"/>
    </location>
</feature>
<feature type="transmembrane region" description="Helical" evidence="6">
    <location>
        <begin position="107"/>
        <end position="132"/>
    </location>
</feature>
<evidence type="ECO:0000313" key="8">
    <source>
        <dbReference type="Proteomes" id="UP001175271"/>
    </source>
</evidence>
<keyword evidence="3 6" id="KW-1133">Transmembrane helix</keyword>
<evidence type="ECO:0000256" key="5">
    <source>
        <dbReference type="SAM" id="MobiDB-lite"/>
    </source>
</evidence>
<dbReference type="AlphaFoldDB" id="A0AA39H5M6"/>
<sequence length="238" mass="27388">MNFRTHYHEKYLKHWRILCAVWVLFALCTAILHVIVLVYPEWIGDSHGAYFGLYNYCVDDDCAWSILEVKQFSAAFTVTLFLVLAATLLNVLVVLSIMLLVLLRDHYVLLICSWMHLFSFFSMLGSCIIFPAGWDHSRVREVCDSDRYRLGFCEMKWAYAMAFVLVVDEFVLSIFGFILASKQPSSVPEIHVSYDLPSLMEKEKANQSIDGKEKQSKCPAGKREESRHAAKPRPNYLA</sequence>
<feature type="region of interest" description="Disordered" evidence="5">
    <location>
        <begin position="203"/>
        <end position="238"/>
    </location>
</feature>
<protein>
    <submittedName>
        <fullName evidence="7">Uncharacterized protein</fullName>
    </submittedName>
</protein>
<accession>A0AA39H5M6</accession>
<evidence type="ECO:0000256" key="2">
    <source>
        <dbReference type="ARBA" id="ARBA00022692"/>
    </source>
</evidence>
<dbReference type="InterPro" id="IPR019372">
    <property type="entry name" value="LHFPL"/>
</dbReference>
<evidence type="ECO:0000256" key="4">
    <source>
        <dbReference type="ARBA" id="ARBA00023136"/>
    </source>
</evidence>
<evidence type="ECO:0000256" key="1">
    <source>
        <dbReference type="ARBA" id="ARBA00004141"/>
    </source>
</evidence>
<dbReference type="GO" id="GO:0007605">
    <property type="term" value="P:sensory perception of sound"/>
    <property type="evidence" value="ECO:0007669"/>
    <property type="project" value="TreeGrafter"/>
</dbReference>
<reference evidence="7" key="1">
    <citation type="submission" date="2023-06" db="EMBL/GenBank/DDBJ databases">
        <title>Genomic analysis of the entomopathogenic nematode Steinernema hermaphroditum.</title>
        <authorList>
            <person name="Schwarz E.M."/>
            <person name="Heppert J.K."/>
            <person name="Baniya A."/>
            <person name="Schwartz H.T."/>
            <person name="Tan C.-H."/>
            <person name="Antoshechkin I."/>
            <person name="Sternberg P.W."/>
            <person name="Goodrich-Blair H."/>
            <person name="Dillman A.R."/>
        </authorList>
    </citation>
    <scope>NUCLEOTIDE SEQUENCE</scope>
    <source>
        <strain evidence="7">PS9179</strain>
        <tissue evidence="7">Whole animal</tissue>
    </source>
</reference>
<keyword evidence="2 6" id="KW-0812">Transmembrane</keyword>
<proteinExistence type="predicted"/>
<keyword evidence="8" id="KW-1185">Reference proteome</keyword>
<dbReference type="GO" id="GO:0005886">
    <property type="term" value="C:plasma membrane"/>
    <property type="evidence" value="ECO:0007669"/>
    <property type="project" value="TreeGrafter"/>
</dbReference>
<name>A0AA39H5M6_9BILA</name>
<dbReference type="PANTHER" id="PTHR12489">
    <property type="entry name" value="LIPOMA HMGIC FUSION PARTNER-LIKE PROTEIN"/>
    <property type="match status" value="1"/>
</dbReference>
<gene>
    <name evidence="7" type="ORF">QR680_002941</name>
</gene>
<feature type="transmembrane region" description="Helical" evidence="6">
    <location>
        <begin position="20"/>
        <end position="39"/>
    </location>
</feature>
<evidence type="ECO:0000256" key="6">
    <source>
        <dbReference type="SAM" id="Phobius"/>
    </source>
</evidence>
<organism evidence="7 8">
    <name type="scientific">Steinernema hermaphroditum</name>
    <dbReference type="NCBI Taxonomy" id="289476"/>
    <lineage>
        <taxon>Eukaryota</taxon>
        <taxon>Metazoa</taxon>
        <taxon>Ecdysozoa</taxon>
        <taxon>Nematoda</taxon>
        <taxon>Chromadorea</taxon>
        <taxon>Rhabditida</taxon>
        <taxon>Tylenchina</taxon>
        <taxon>Panagrolaimomorpha</taxon>
        <taxon>Strongyloidoidea</taxon>
        <taxon>Steinernematidae</taxon>
        <taxon>Steinernema</taxon>
    </lineage>
</organism>
<comment type="caution">
    <text evidence="7">The sequence shown here is derived from an EMBL/GenBank/DDBJ whole genome shotgun (WGS) entry which is preliminary data.</text>
</comment>
<dbReference type="Pfam" id="PF10242">
    <property type="entry name" value="L_HMGIC_fpl"/>
    <property type="match status" value="1"/>
</dbReference>
<dbReference type="Proteomes" id="UP001175271">
    <property type="component" value="Unassembled WGS sequence"/>
</dbReference>